<sequence length="195" mass="23054">MAYSVNQTSNSKLPLVPGIQTLMTYDGYRKFFGDCNDSSDIFSHQAALFNKCQANQWINTLKSSGFYDWIKPLVEMRDKFSQRREFTKDNCVTLMQFYSLLENVFRNTLLYPYISAYRTINKDCGRYRSFIEPHETKMPFQELQFNSTGPNLLTYTEIDPQRTIIYALTCSIFYHHDLAKLQNHYVESTRRQYSN</sequence>
<evidence type="ECO:0000313" key="1">
    <source>
        <dbReference type="EMBL" id="CAF0827109.1"/>
    </source>
</evidence>
<evidence type="ECO:0000313" key="2">
    <source>
        <dbReference type="EMBL" id="CAF1177248.1"/>
    </source>
</evidence>
<dbReference type="Proteomes" id="UP000663852">
    <property type="component" value="Unassembled WGS sequence"/>
</dbReference>
<reference evidence="2" key="1">
    <citation type="submission" date="2021-02" db="EMBL/GenBank/DDBJ databases">
        <authorList>
            <person name="Nowell W R."/>
        </authorList>
    </citation>
    <scope>NUCLEOTIDE SEQUENCE</scope>
</reference>
<organism evidence="2 4">
    <name type="scientific">Adineta ricciae</name>
    <name type="common">Rotifer</name>
    <dbReference type="NCBI Taxonomy" id="249248"/>
    <lineage>
        <taxon>Eukaryota</taxon>
        <taxon>Metazoa</taxon>
        <taxon>Spiralia</taxon>
        <taxon>Gnathifera</taxon>
        <taxon>Rotifera</taxon>
        <taxon>Eurotatoria</taxon>
        <taxon>Bdelloidea</taxon>
        <taxon>Adinetida</taxon>
        <taxon>Adinetidae</taxon>
        <taxon>Adineta</taxon>
    </lineage>
</organism>
<accession>A0A814ULG9</accession>
<dbReference type="OrthoDB" id="9971270at2759"/>
<evidence type="ECO:0000313" key="3">
    <source>
        <dbReference type="Proteomes" id="UP000663828"/>
    </source>
</evidence>
<name>A0A814ULG9_ADIRI</name>
<keyword evidence="3" id="KW-1185">Reference proteome</keyword>
<comment type="caution">
    <text evidence="2">The sequence shown here is derived from an EMBL/GenBank/DDBJ whole genome shotgun (WGS) entry which is preliminary data.</text>
</comment>
<dbReference type="EMBL" id="CAJNOJ010000134">
    <property type="protein sequence ID" value="CAF1177248.1"/>
    <property type="molecule type" value="Genomic_DNA"/>
</dbReference>
<dbReference type="AlphaFoldDB" id="A0A814ULG9"/>
<dbReference type="EMBL" id="CAJNOR010000173">
    <property type="protein sequence ID" value="CAF0827109.1"/>
    <property type="molecule type" value="Genomic_DNA"/>
</dbReference>
<gene>
    <name evidence="2" type="ORF">EDS130_LOCUS24040</name>
    <name evidence="1" type="ORF">XAT740_LOCUS4266</name>
</gene>
<dbReference type="Proteomes" id="UP000663828">
    <property type="component" value="Unassembled WGS sequence"/>
</dbReference>
<proteinExistence type="predicted"/>
<protein>
    <submittedName>
        <fullName evidence="2">Uncharacterized protein</fullName>
    </submittedName>
</protein>
<evidence type="ECO:0000313" key="4">
    <source>
        <dbReference type="Proteomes" id="UP000663852"/>
    </source>
</evidence>